<dbReference type="Gene3D" id="3.40.50.1820">
    <property type="entry name" value="alpha/beta hydrolase"/>
    <property type="match status" value="1"/>
</dbReference>
<dbReference type="InterPro" id="IPR029058">
    <property type="entry name" value="AB_hydrolase_fold"/>
</dbReference>
<evidence type="ECO:0000313" key="1">
    <source>
        <dbReference type="EMBL" id="TQM29918.1"/>
    </source>
</evidence>
<dbReference type="PANTHER" id="PTHR48098">
    <property type="entry name" value="ENTEROCHELIN ESTERASE-RELATED"/>
    <property type="match status" value="1"/>
</dbReference>
<proteinExistence type="predicted"/>
<keyword evidence="1" id="KW-0378">Hydrolase</keyword>
<dbReference type="RefSeq" id="WP_141808299.1">
    <property type="nucleotide sequence ID" value="NZ_VFPG01000001.1"/>
</dbReference>
<protein>
    <submittedName>
        <fullName evidence="1">S-formylglutathione hydrolase FrmB</fullName>
    </submittedName>
</protein>
<dbReference type="Pfam" id="PF00756">
    <property type="entry name" value="Esterase"/>
    <property type="match status" value="1"/>
</dbReference>
<dbReference type="Proteomes" id="UP000316331">
    <property type="component" value="Unassembled WGS sequence"/>
</dbReference>
<dbReference type="InterPro" id="IPR050583">
    <property type="entry name" value="Mycobacterial_A85_antigen"/>
</dbReference>
<dbReference type="InterPro" id="IPR000801">
    <property type="entry name" value="Esterase-like"/>
</dbReference>
<sequence length="348" mass="37265">MGYHRNGLRVALAALVSAAVIGGGVAWAEPVSSPGVVATSVRSADGSYIEKVEVQDGRNVRLLVHSAAMNKTYPVDVLRPEDVSEPRPVLYLLNGAGGGIDLATWKRNTDALEFLADKNINVVQIIGGPFSFYTDWVREDPVLGVNKWQTFVNEELPPLVDAALGSNGVNAIAGLSMAGTSVLNMAIAKPGHFRSVAVYSGIAQTSDPIGQRMVRATVEIWGGGDTRNMWGAVDDPLWAANDPILNAEKLRGTNIFASTGNGIPGIYDQPGGEFRLEPPEETPKTVAIGGVIEAGVNWSTRNLNNRLNQLGIPATFVYRDTGTHSWGYWQDDLKSSWPVLAKGLYSAP</sequence>
<comment type="caution">
    <text evidence="1">The sequence shown here is derived from an EMBL/GenBank/DDBJ whole genome shotgun (WGS) entry which is preliminary data.</text>
</comment>
<dbReference type="EMBL" id="VFPG01000001">
    <property type="protein sequence ID" value="TQM29918.1"/>
    <property type="molecule type" value="Genomic_DNA"/>
</dbReference>
<reference evidence="1 2" key="1">
    <citation type="submission" date="2019-06" db="EMBL/GenBank/DDBJ databases">
        <title>Sequencing the genomes of 1000 actinobacteria strains.</title>
        <authorList>
            <person name="Klenk H.-P."/>
        </authorList>
    </citation>
    <scope>NUCLEOTIDE SEQUENCE [LARGE SCALE GENOMIC DNA]</scope>
    <source>
        <strain evidence="1 2">DSM 103495</strain>
    </source>
</reference>
<dbReference type="GO" id="GO:0016747">
    <property type="term" value="F:acyltransferase activity, transferring groups other than amino-acyl groups"/>
    <property type="evidence" value="ECO:0007669"/>
    <property type="project" value="TreeGrafter"/>
</dbReference>
<evidence type="ECO:0000313" key="2">
    <source>
        <dbReference type="Proteomes" id="UP000316331"/>
    </source>
</evidence>
<keyword evidence="2" id="KW-1185">Reference proteome</keyword>
<dbReference type="AlphaFoldDB" id="A0A543F7V7"/>
<accession>A0A543F7V7</accession>
<gene>
    <name evidence="1" type="ORF">FB390_1532</name>
</gene>
<dbReference type="PANTHER" id="PTHR48098:SF1">
    <property type="entry name" value="DIACYLGLYCEROL ACYLTRANSFERASE_MYCOLYLTRANSFERASE AG85A"/>
    <property type="match status" value="1"/>
</dbReference>
<dbReference type="SUPFAM" id="SSF53474">
    <property type="entry name" value="alpha/beta-Hydrolases"/>
    <property type="match status" value="1"/>
</dbReference>
<dbReference type="GO" id="GO:0016787">
    <property type="term" value="F:hydrolase activity"/>
    <property type="evidence" value="ECO:0007669"/>
    <property type="project" value="UniProtKB-KW"/>
</dbReference>
<name>A0A543F7V7_9NOCA</name>
<organism evidence="1 2">
    <name type="scientific">Nocardia bhagyanarayanae</name>
    <dbReference type="NCBI Taxonomy" id="1215925"/>
    <lineage>
        <taxon>Bacteria</taxon>
        <taxon>Bacillati</taxon>
        <taxon>Actinomycetota</taxon>
        <taxon>Actinomycetes</taxon>
        <taxon>Mycobacteriales</taxon>
        <taxon>Nocardiaceae</taxon>
        <taxon>Nocardia</taxon>
    </lineage>
</organism>
<dbReference type="OrthoDB" id="4510758at2"/>